<dbReference type="Proteomes" id="UP000232609">
    <property type="component" value="Chromosome"/>
</dbReference>
<reference evidence="1 2" key="1">
    <citation type="submission" date="2017-05" db="EMBL/GenBank/DDBJ databases">
        <title>Comparative genomics and methylome analysis of the gut commensal Bifidobacterium breve.</title>
        <authorList>
            <person name="Bottacini F."/>
            <person name="Morrissey R."/>
            <person name="Roberts R.J."/>
            <person name="James K."/>
            <person name="van Breen J."/>
            <person name="Egan M."/>
            <person name="Lambert J."/>
            <person name="van Limpt K."/>
            <person name="Stanton C."/>
            <person name="Knol J."/>
            <person name="O' Connell Motherway M."/>
            <person name="van Sinderen D."/>
        </authorList>
    </citation>
    <scope>NUCLEOTIDE SEQUENCE [LARGE SCALE GENOMIC DNA]</scope>
    <source>
        <strain evidence="1 2">NRBB51</strain>
    </source>
</reference>
<gene>
    <name evidence="1" type="ORF">NRBB51_0552</name>
</gene>
<dbReference type="EMBL" id="CP021392">
    <property type="protein sequence ID" value="AUD80659.1"/>
    <property type="molecule type" value="Genomic_DNA"/>
</dbReference>
<dbReference type="AlphaFoldDB" id="A0AAN1IA09"/>
<protein>
    <submittedName>
        <fullName evidence="1">Uncharacterized protein</fullName>
    </submittedName>
</protein>
<evidence type="ECO:0000313" key="2">
    <source>
        <dbReference type="Proteomes" id="UP000232609"/>
    </source>
</evidence>
<sequence length="37" mass="4204">MLKRKMLDKLIAWKQKAGGCEALLVEGARRVGKKHHC</sequence>
<organism evidence="1 2">
    <name type="scientific">Bifidobacterium breve</name>
    <dbReference type="NCBI Taxonomy" id="1685"/>
    <lineage>
        <taxon>Bacteria</taxon>
        <taxon>Bacillati</taxon>
        <taxon>Actinomycetota</taxon>
        <taxon>Actinomycetes</taxon>
        <taxon>Bifidobacteriales</taxon>
        <taxon>Bifidobacteriaceae</taxon>
        <taxon>Bifidobacterium</taxon>
    </lineage>
</organism>
<name>A0AAN1IA09_BIFBR</name>
<proteinExistence type="predicted"/>
<evidence type="ECO:0000313" key="1">
    <source>
        <dbReference type="EMBL" id="AUD80659.1"/>
    </source>
</evidence>
<accession>A0AAN1IA09</accession>